<dbReference type="eggNOG" id="KOG1424">
    <property type="taxonomic scope" value="Eukaryota"/>
</dbReference>
<dbReference type="Gene3D" id="3.40.50.300">
    <property type="entry name" value="P-loop containing nucleotide triphosphate hydrolases"/>
    <property type="match status" value="2"/>
</dbReference>
<proteinExistence type="predicted"/>
<dbReference type="InterPro" id="IPR006073">
    <property type="entry name" value="GTP-bd"/>
</dbReference>
<dbReference type="STRING" id="743788.S8EL53"/>
<dbReference type="PANTHER" id="PTHR45709:SF2">
    <property type="entry name" value="LARGE SUBUNIT GTPASE 1 HOMOLOG"/>
    <property type="match status" value="1"/>
</dbReference>
<feature type="region of interest" description="Disordered" evidence="6">
    <location>
        <begin position="675"/>
        <end position="698"/>
    </location>
</feature>
<dbReference type="HOGENOM" id="CLU_011072_5_0_1"/>
<keyword evidence="4" id="KW-0378">Hydrolase</keyword>
<evidence type="ECO:0000313" key="9">
    <source>
        <dbReference type="Proteomes" id="UP000015241"/>
    </source>
</evidence>
<name>S8EL53_FOMSC</name>
<evidence type="ECO:0000256" key="1">
    <source>
        <dbReference type="ARBA" id="ARBA00004496"/>
    </source>
</evidence>
<dbReference type="InterPro" id="IPR030378">
    <property type="entry name" value="G_CP_dom"/>
</dbReference>
<dbReference type="PANTHER" id="PTHR45709">
    <property type="entry name" value="LARGE SUBUNIT GTPASE 1 HOMOLOG-RELATED"/>
    <property type="match status" value="1"/>
</dbReference>
<evidence type="ECO:0000259" key="7">
    <source>
        <dbReference type="PROSITE" id="PS51721"/>
    </source>
</evidence>
<feature type="region of interest" description="Disordered" evidence="6">
    <location>
        <begin position="275"/>
        <end position="332"/>
    </location>
</feature>
<dbReference type="GO" id="GO:0005525">
    <property type="term" value="F:GTP binding"/>
    <property type="evidence" value="ECO:0007669"/>
    <property type="project" value="UniProtKB-KW"/>
</dbReference>
<accession>S8EL53</accession>
<reference evidence="8 9" key="1">
    <citation type="journal article" date="2012" name="Science">
        <title>The Paleozoic origin of enzymatic lignin decomposition reconstructed from 31 fungal genomes.</title>
        <authorList>
            <person name="Floudas D."/>
            <person name="Binder M."/>
            <person name="Riley R."/>
            <person name="Barry K."/>
            <person name="Blanchette R.A."/>
            <person name="Henrissat B."/>
            <person name="Martinez A.T."/>
            <person name="Otillar R."/>
            <person name="Spatafora J.W."/>
            <person name="Yadav J.S."/>
            <person name="Aerts A."/>
            <person name="Benoit I."/>
            <person name="Boyd A."/>
            <person name="Carlson A."/>
            <person name="Copeland A."/>
            <person name="Coutinho P.M."/>
            <person name="de Vries R.P."/>
            <person name="Ferreira P."/>
            <person name="Findley K."/>
            <person name="Foster B."/>
            <person name="Gaskell J."/>
            <person name="Glotzer D."/>
            <person name="Gorecki P."/>
            <person name="Heitman J."/>
            <person name="Hesse C."/>
            <person name="Hori C."/>
            <person name="Igarashi K."/>
            <person name="Jurgens J.A."/>
            <person name="Kallen N."/>
            <person name="Kersten P."/>
            <person name="Kohler A."/>
            <person name="Kuees U."/>
            <person name="Kumar T.K.A."/>
            <person name="Kuo A."/>
            <person name="LaButti K."/>
            <person name="Larrondo L.F."/>
            <person name="Lindquist E."/>
            <person name="Ling A."/>
            <person name="Lombard V."/>
            <person name="Lucas S."/>
            <person name="Lundell T."/>
            <person name="Martin R."/>
            <person name="McLaughlin D.J."/>
            <person name="Morgenstern I."/>
            <person name="Morin E."/>
            <person name="Murat C."/>
            <person name="Nagy L.G."/>
            <person name="Nolan M."/>
            <person name="Ohm R.A."/>
            <person name="Patyshakuliyeva A."/>
            <person name="Rokas A."/>
            <person name="Ruiz-Duenas F.J."/>
            <person name="Sabat G."/>
            <person name="Salamov A."/>
            <person name="Samejima M."/>
            <person name="Schmutz J."/>
            <person name="Slot J.C."/>
            <person name="St John F."/>
            <person name="Stenlid J."/>
            <person name="Sun H."/>
            <person name="Sun S."/>
            <person name="Syed K."/>
            <person name="Tsang A."/>
            <person name="Wiebenga A."/>
            <person name="Young D."/>
            <person name="Pisabarro A."/>
            <person name="Eastwood D.C."/>
            <person name="Martin F."/>
            <person name="Cullen D."/>
            <person name="Grigoriev I.V."/>
            <person name="Hibbett D.S."/>
        </authorList>
    </citation>
    <scope>NUCLEOTIDE SEQUENCE</scope>
    <source>
        <strain evidence="9">FP-58527</strain>
    </source>
</reference>
<protein>
    <recommendedName>
        <fullName evidence="7">CP-type G domain-containing protein</fullName>
    </recommendedName>
</protein>
<dbReference type="OrthoDB" id="61815at2759"/>
<dbReference type="GO" id="GO:0005829">
    <property type="term" value="C:cytosol"/>
    <property type="evidence" value="ECO:0007669"/>
    <property type="project" value="TreeGrafter"/>
</dbReference>
<dbReference type="GO" id="GO:0003924">
    <property type="term" value="F:GTPase activity"/>
    <property type="evidence" value="ECO:0007669"/>
    <property type="project" value="InterPro"/>
</dbReference>
<evidence type="ECO:0000256" key="4">
    <source>
        <dbReference type="ARBA" id="ARBA00022801"/>
    </source>
</evidence>
<feature type="compositionally biased region" description="Acidic residues" evidence="6">
    <location>
        <begin position="310"/>
        <end position="330"/>
    </location>
</feature>
<dbReference type="Proteomes" id="UP000015241">
    <property type="component" value="Unassembled WGS sequence"/>
</dbReference>
<sequence length="698" mass="76853">MVRAPTKGKNHNPSGLGRAIINRKVQDAHKARETGMYTTDIEATTRLQSITQERDLDEFLNTAQLAGTQFTAERRNVKIINASAASPHNPYLLSEEEERSTLQKHRENQQRLRVPRRPPWTKEMTAAQLDRQEKDAFLEWRRGLAELQEKDRFLLTPFERNIEVWRQLWRVLERSHLVVQIVDARNPLRFRCEDLESYVQDVEGAEGEAGTGKGKRRSLLLINKADLLTPKQRRLWADYFDTQGINYAFFSAANAAALQEARREALARVEAENLEQADGEAHESSGHPPEATSEVSPENADVDSGSESSESMDELSEDDPVPDSGSESDDSLYRLPEEETGEDAQDPRVKVLSVLELEELFIRTAPDLNTFTDSSGSHTPRLVVGLVGYPNVGKSSTINALLGEKKVSVSSTPGKTKHFQTINLSPSLMLCDCPGLVFPQFTTTKADLVCDGVLPIDQLREHTGPTALVVKRVPKEVLDATYGLDVKASSAEEGGNGQIMPEDLLVAYAIARGFMRSGQGNPDEARAARYILKDYVNAKLLYGHPPPGIAEDDFNEETRQMALIRALGKKRAPTTRVVKGADTFVPQGGQPSDSGTPSAAGIGSSVKSQSLDRDFFANNSSMSARPHVQGSARHGQEVSRLQTYPHQNAVADDGSALSGRRARIAAVLANAGGEAVLNGKKHHKKPKRVKQRSGRGYD</sequence>
<evidence type="ECO:0000313" key="8">
    <source>
        <dbReference type="EMBL" id="EPT04064.1"/>
    </source>
</evidence>
<evidence type="ECO:0000256" key="5">
    <source>
        <dbReference type="ARBA" id="ARBA00023134"/>
    </source>
</evidence>
<dbReference type="FunCoup" id="S8EL53">
    <property type="interactions" value="963"/>
</dbReference>
<keyword evidence="9" id="KW-1185">Reference proteome</keyword>
<comment type="subcellular location">
    <subcellularLocation>
        <location evidence="1">Cytoplasm</location>
    </subcellularLocation>
</comment>
<dbReference type="AlphaFoldDB" id="S8EL53"/>
<dbReference type="InterPro" id="IPR027417">
    <property type="entry name" value="P-loop_NTPase"/>
</dbReference>
<gene>
    <name evidence="8" type="ORF">FOMPIDRAFT_1058389</name>
</gene>
<organism evidence="8 9">
    <name type="scientific">Fomitopsis schrenkii</name>
    <name type="common">Brown rot fungus</name>
    <dbReference type="NCBI Taxonomy" id="2126942"/>
    <lineage>
        <taxon>Eukaryota</taxon>
        <taxon>Fungi</taxon>
        <taxon>Dikarya</taxon>
        <taxon>Basidiomycota</taxon>
        <taxon>Agaricomycotina</taxon>
        <taxon>Agaricomycetes</taxon>
        <taxon>Polyporales</taxon>
        <taxon>Fomitopsis</taxon>
    </lineage>
</organism>
<feature type="region of interest" description="Disordered" evidence="6">
    <location>
        <begin position="583"/>
        <end position="607"/>
    </location>
</feature>
<keyword evidence="2" id="KW-0963">Cytoplasm</keyword>
<dbReference type="GO" id="GO:0000054">
    <property type="term" value="P:ribosomal subunit export from nucleus"/>
    <property type="evidence" value="ECO:0007669"/>
    <property type="project" value="TreeGrafter"/>
</dbReference>
<evidence type="ECO:0000256" key="2">
    <source>
        <dbReference type="ARBA" id="ARBA00022490"/>
    </source>
</evidence>
<feature type="domain" description="CP-type G" evidence="7">
    <location>
        <begin position="165"/>
        <end position="439"/>
    </location>
</feature>
<dbReference type="InParanoid" id="S8EL53"/>
<keyword evidence="3" id="KW-0547">Nucleotide-binding</keyword>
<dbReference type="EMBL" id="KE504128">
    <property type="protein sequence ID" value="EPT04064.1"/>
    <property type="molecule type" value="Genomic_DNA"/>
</dbReference>
<dbReference type="CDD" id="cd01857">
    <property type="entry name" value="HSR1_MMR1"/>
    <property type="match status" value="1"/>
</dbReference>
<dbReference type="SUPFAM" id="SSF52540">
    <property type="entry name" value="P-loop containing nucleoside triphosphate hydrolases"/>
    <property type="match status" value="1"/>
</dbReference>
<feature type="compositionally biased region" description="Basic residues" evidence="6">
    <location>
        <begin position="679"/>
        <end position="698"/>
    </location>
</feature>
<evidence type="ECO:0000256" key="6">
    <source>
        <dbReference type="SAM" id="MobiDB-lite"/>
    </source>
</evidence>
<evidence type="ECO:0000256" key="3">
    <source>
        <dbReference type="ARBA" id="ARBA00022741"/>
    </source>
</evidence>
<dbReference type="Pfam" id="PF01926">
    <property type="entry name" value="MMR_HSR1"/>
    <property type="match status" value="1"/>
</dbReference>
<dbReference type="PROSITE" id="PS51721">
    <property type="entry name" value="G_CP"/>
    <property type="match status" value="1"/>
</dbReference>
<keyword evidence="5" id="KW-0342">GTP-binding</keyword>
<dbReference type="InterPro" id="IPR043358">
    <property type="entry name" value="GNL1-like"/>
</dbReference>